<protein>
    <submittedName>
        <fullName evidence="6">Exo-poly-galacturonosidase protein</fullName>
    </submittedName>
</protein>
<dbReference type="InterPro" id="IPR013783">
    <property type="entry name" value="Ig-like_fold"/>
</dbReference>
<dbReference type="eggNOG" id="COG5434">
    <property type="taxonomic scope" value="Bacteria"/>
</dbReference>
<organism evidence="6 7">
    <name type="scientific">Ralstonia solanacearum (strain Po82)</name>
    <dbReference type="NCBI Taxonomy" id="1031711"/>
    <lineage>
        <taxon>Bacteria</taxon>
        <taxon>Pseudomonadati</taxon>
        <taxon>Pseudomonadota</taxon>
        <taxon>Betaproteobacteria</taxon>
        <taxon>Burkholderiales</taxon>
        <taxon>Burkholderiaceae</taxon>
        <taxon>Ralstonia</taxon>
        <taxon>Ralstonia solanacearum species complex</taxon>
    </lineage>
</organism>
<name>F6G1M1_RALS8</name>
<dbReference type="HOGENOM" id="CLU_016031_8_2_4"/>
<dbReference type="InterPro" id="IPR036116">
    <property type="entry name" value="FN3_sf"/>
</dbReference>
<dbReference type="PROSITE" id="PS50853">
    <property type="entry name" value="FN3"/>
    <property type="match status" value="1"/>
</dbReference>
<dbReference type="SMART" id="SM00060">
    <property type="entry name" value="FN3"/>
    <property type="match status" value="1"/>
</dbReference>
<evidence type="ECO:0000313" key="6">
    <source>
        <dbReference type="EMBL" id="AEG69091.1"/>
    </source>
</evidence>
<keyword evidence="2 4" id="KW-0378">Hydrolase</keyword>
<dbReference type="SUPFAM" id="SSF51126">
    <property type="entry name" value="Pectin lyase-like"/>
    <property type="match status" value="1"/>
</dbReference>
<evidence type="ECO:0000313" key="7">
    <source>
        <dbReference type="Proteomes" id="UP000007953"/>
    </source>
</evidence>
<evidence type="ECO:0000256" key="3">
    <source>
        <dbReference type="ARBA" id="ARBA00023295"/>
    </source>
</evidence>
<evidence type="ECO:0000256" key="2">
    <source>
        <dbReference type="ARBA" id="ARBA00022801"/>
    </source>
</evidence>
<dbReference type="InterPro" id="IPR051801">
    <property type="entry name" value="GH28_Enzymes"/>
</dbReference>
<dbReference type="InterPro" id="IPR011050">
    <property type="entry name" value="Pectin_lyase_fold/virulence"/>
</dbReference>
<evidence type="ECO:0000259" key="5">
    <source>
        <dbReference type="PROSITE" id="PS50853"/>
    </source>
</evidence>
<dbReference type="InterPro" id="IPR012334">
    <property type="entry name" value="Pectin_lyas_fold"/>
</dbReference>
<dbReference type="Proteomes" id="UP000007953">
    <property type="component" value="Chromosome"/>
</dbReference>
<dbReference type="InterPro" id="IPR000743">
    <property type="entry name" value="Glyco_hydro_28"/>
</dbReference>
<dbReference type="KEGG" id="rsn:RSPO_c01791"/>
<sequence length="732" mass="78004">MLDTNEWLRSIRVKTSGLFRAIPFFEKWRSVMRQKRMRRGTTMLLAAMLTGALASCGSGEDGSASSLSVSGGAAQTASTTSATCSPVNVQAVNGTRSTVPQNPCVPALAYDDTGITLAWNKPDRYADVVDYNVYMNGKKLGSASENNAAHSVARRYIDRFYAEDAAGFHTRMTFHSFRAAGLTPDTAYTFTVRAVDRSGKESADSAPVSHKTAPAFTRVYNVARLGARGDGATLNTAVIQKAIDECAGTSTTAYGCKVLIPADDASGAVFVSGALFLRSNMTLEVAEGATLRGSANAVDYPLAKGYQLYSYFTNATDDRRPPSLLNALSPAHMNGTAALADHQGYDDTRGVFSNIRITGKGTLDGSGWVRRGTDTIDEVGNRLASFEPGNASKWSTLGVLAKSQMLAAQAEAGGTLDSTRNANYYSNRRSSLATFRGARQIYFGDVTLTNPAFHGVMFVESENMVFANTVTQTFDINNADGVEFGNSSNAVVFNNFIDSGDDNINFAAGQGKNYEGGAPQQYAWIFNNYMREGHGGVVAGSHTGAWIQDILAEDNVMFMTDNGLRLKSTPATGGGARRIVFRDTAMREVGTKNSVTAGGQTFTNNANGNPFILTLSYSAGSNVFDNASASARFRDITVNRVTVDNGSPSTGGAMISVDGYDGTDTSLGYAETFHENVLFRAVKIANAKPASISRLKDSTFKDVTITNWGTSATPWAISDVSGLTFSNVKSAP</sequence>
<dbReference type="GO" id="GO:0005975">
    <property type="term" value="P:carbohydrate metabolic process"/>
    <property type="evidence" value="ECO:0007669"/>
    <property type="project" value="InterPro"/>
</dbReference>
<evidence type="ECO:0000256" key="1">
    <source>
        <dbReference type="ARBA" id="ARBA00008834"/>
    </source>
</evidence>
<comment type="similarity">
    <text evidence="1 4">Belongs to the glycosyl hydrolase 28 family.</text>
</comment>
<gene>
    <name evidence="6" type="primary">pehB</name>
    <name evidence="6" type="ordered locus">RSPO_c01791</name>
</gene>
<dbReference type="InterPro" id="IPR003961">
    <property type="entry name" value="FN3_dom"/>
</dbReference>
<dbReference type="Pfam" id="PF00295">
    <property type="entry name" value="Glyco_hydro_28"/>
    <property type="match status" value="1"/>
</dbReference>
<keyword evidence="3 4" id="KW-0326">Glycosidase</keyword>
<dbReference type="PANTHER" id="PTHR31339:SF9">
    <property type="entry name" value="PLASMIN AND FIBRONECTIN-BINDING PROTEIN A"/>
    <property type="match status" value="1"/>
</dbReference>
<dbReference type="SUPFAM" id="SSF49265">
    <property type="entry name" value="Fibronectin type III"/>
    <property type="match status" value="1"/>
</dbReference>
<dbReference type="GO" id="GO:0004650">
    <property type="term" value="F:polygalacturonase activity"/>
    <property type="evidence" value="ECO:0007669"/>
    <property type="project" value="InterPro"/>
</dbReference>
<accession>F6G1M1</accession>
<evidence type="ECO:0000256" key="4">
    <source>
        <dbReference type="RuleBase" id="RU361169"/>
    </source>
</evidence>
<feature type="domain" description="Fibronectin type-III" evidence="5">
    <location>
        <begin position="99"/>
        <end position="215"/>
    </location>
</feature>
<dbReference type="AlphaFoldDB" id="F6G1M1"/>
<dbReference type="PATRIC" id="fig|1031711.3.peg.1741"/>
<dbReference type="CDD" id="cd00063">
    <property type="entry name" value="FN3"/>
    <property type="match status" value="1"/>
</dbReference>
<dbReference type="Pfam" id="PF00041">
    <property type="entry name" value="fn3"/>
    <property type="match status" value="1"/>
</dbReference>
<dbReference type="Gene3D" id="2.160.20.10">
    <property type="entry name" value="Single-stranded right-handed beta-helix, Pectin lyase-like"/>
    <property type="match status" value="1"/>
</dbReference>
<dbReference type="Gene3D" id="2.60.40.10">
    <property type="entry name" value="Immunoglobulins"/>
    <property type="match status" value="1"/>
</dbReference>
<reference evidence="6 7" key="1">
    <citation type="journal article" date="2011" name="J. Bacteriol.">
        <title>Complete genome sequence of the plant pathogen Ralstonia solanacearum strain Po82.</title>
        <authorList>
            <person name="Xu J."/>
            <person name="Zheng H.J."/>
            <person name="Liu L."/>
            <person name="Pan Z.C."/>
            <person name="Prior P."/>
            <person name="Tang B."/>
            <person name="Xu J.S."/>
            <person name="Zhang H."/>
            <person name="Tian Q."/>
            <person name="Zhang L.Q."/>
            <person name="Feng J."/>
        </authorList>
    </citation>
    <scope>NUCLEOTIDE SEQUENCE [LARGE SCALE GENOMIC DNA]</scope>
    <source>
        <strain evidence="6 7">Po82</strain>
    </source>
</reference>
<dbReference type="PANTHER" id="PTHR31339">
    <property type="entry name" value="PECTIN LYASE-RELATED"/>
    <property type="match status" value="1"/>
</dbReference>
<proteinExistence type="inferred from homology"/>
<dbReference type="EMBL" id="CP002819">
    <property type="protein sequence ID" value="AEG69091.1"/>
    <property type="molecule type" value="Genomic_DNA"/>
</dbReference>